<sequence>MSYEKYNEKVKKISDSIKLNDKLITTNRKGHNYRDLKFKKDQTRIDTGNLTNILTLEEDYIDCESAVTIGKVNRMTIPKKRIIPSLPEGDNFTVGGCLAGLGLGSSSYIHGFFNDNVIDFDIVLGNGDIMKNVSKTNNSDLYYGIGGTYGTMGIITRVKSKLIHCEKHVKIDYLNYNSFESFYREFKKRINDKSDDFIEAFANKKENYTIVAANFVKNVKSEEISIIKDKDILKQRHLSIYAQIAKKKSHTYLRSLDYLERYSYAAFWGHYLYTPYKIRDYIYAGLMYSLMPKKILDSSPGHGKYNISKYFHAANHIVGDYTRDEYVLATDLGVPLSKLKEAMELADNMTETYPRWICPIIDNYNSKKIFCTRKPEMCQDEIILDLGIYGIKNTSTESKLINQAFEKFSFDNGIFKGFFSTCYFTYEEFWKQFDQKKYENIREKYHAKGNFMDIYEKINYRNKKKKNNLRSQLFTFFGKRYLKQINSNQEKLVR</sequence>
<protein>
    <recommendedName>
        <fullName evidence="2">Delta(24)-sterol reductase</fullName>
        <ecNumber evidence="2">1.3.1.72</ecNumber>
    </recommendedName>
</protein>
<proteinExistence type="predicted"/>
<dbReference type="GO" id="GO:0071949">
    <property type="term" value="F:FAD binding"/>
    <property type="evidence" value="ECO:0007669"/>
    <property type="project" value="InterPro"/>
</dbReference>
<evidence type="ECO:0000313" key="9">
    <source>
        <dbReference type="Proteomes" id="UP000183615"/>
    </source>
</evidence>
<dbReference type="Pfam" id="PF01565">
    <property type="entry name" value="FAD_binding_4"/>
    <property type="match status" value="1"/>
</dbReference>
<dbReference type="InterPro" id="IPR006094">
    <property type="entry name" value="Oxid_FAD_bind_N"/>
</dbReference>
<comment type="subcellular location">
    <subcellularLocation>
        <location evidence="1">Membrane</location>
        <topology evidence="1">Single-pass membrane protein</topology>
    </subcellularLocation>
</comment>
<dbReference type="AlphaFoldDB" id="A0A1J5TKV8"/>
<keyword evidence="3" id="KW-0812">Transmembrane</keyword>
<dbReference type="GO" id="GO:0008202">
    <property type="term" value="P:steroid metabolic process"/>
    <property type="evidence" value="ECO:0007669"/>
    <property type="project" value="TreeGrafter"/>
</dbReference>
<dbReference type="Gene3D" id="3.30.465.10">
    <property type="match status" value="1"/>
</dbReference>
<dbReference type="PANTHER" id="PTHR10801">
    <property type="entry name" value="24-DEHYDROCHOLESTEROL REDUCTASE"/>
    <property type="match status" value="1"/>
</dbReference>
<evidence type="ECO:0000259" key="7">
    <source>
        <dbReference type="PROSITE" id="PS51387"/>
    </source>
</evidence>
<evidence type="ECO:0000313" key="8">
    <source>
        <dbReference type="EMBL" id="OIR21599.1"/>
    </source>
</evidence>
<evidence type="ECO:0000256" key="1">
    <source>
        <dbReference type="ARBA" id="ARBA00004167"/>
    </source>
</evidence>
<organism evidence="8 9">
    <name type="scientific">Marine Group III euryarchaeote CG-Epi2</name>
    <dbReference type="NCBI Taxonomy" id="1888996"/>
    <lineage>
        <taxon>Archaea</taxon>
        <taxon>Methanobacteriati</taxon>
        <taxon>Thermoplasmatota</taxon>
        <taxon>Thermoplasmata</taxon>
        <taxon>Candidatus Thermoprofundales</taxon>
    </lineage>
</organism>
<evidence type="ECO:0000256" key="3">
    <source>
        <dbReference type="ARBA" id="ARBA00022692"/>
    </source>
</evidence>
<evidence type="ECO:0000256" key="6">
    <source>
        <dbReference type="ARBA" id="ARBA00023136"/>
    </source>
</evidence>
<evidence type="ECO:0000256" key="4">
    <source>
        <dbReference type="ARBA" id="ARBA00022989"/>
    </source>
</evidence>
<reference evidence="8 9" key="1">
    <citation type="submission" date="2016-08" db="EMBL/GenBank/DDBJ databases">
        <title>New Insights into Marine Group III Euryarchaeota, from dark to light.</title>
        <authorList>
            <person name="Haro-Moreno J.M."/>
            <person name="Rodriguez-Valera F."/>
            <person name="Lopez-Garcia P."/>
            <person name="Moreira D."/>
            <person name="Martin-Cuadrado A.B."/>
        </authorList>
    </citation>
    <scope>NUCLEOTIDE SEQUENCE [LARGE SCALE GENOMIC DNA]</scope>
    <source>
        <strain evidence="8">CG-Epi2</strain>
    </source>
</reference>
<dbReference type="Proteomes" id="UP000183615">
    <property type="component" value="Unassembled WGS sequence"/>
</dbReference>
<keyword evidence="6" id="KW-0472">Membrane</keyword>
<dbReference type="GO" id="GO:0050614">
    <property type="term" value="F:Delta24-sterol reductase activity"/>
    <property type="evidence" value="ECO:0007669"/>
    <property type="project" value="UniProtKB-EC"/>
</dbReference>
<gene>
    <name evidence="8" type="ORF">BET99_01880</name>
</gene>
<comment type="caution">
    <text evidence="8">The sequence shown here is derived from an EMBL/GenBank/DDBJ whole genome shotgun (WGS) entry which is preliminary data.</text>
</comment>
<dbReference type="EMBL" id="MIYZ01000039">
    <property type="protein sequence ID" value="OIR21599.1"/>
    <property type="molecule type" value="Genomic_DNA"/>
</dbReference>
<accession>A0A1J5TKV8</accession>
<dbReference type="InterPro" id="IPR036318">
    <property type="entry name" value="FAD-bd_PCMH-like_sf"/>
</dbReference>
<keyword evidence="4" id="KW-1133">Transmembrane helix</keyword>
<dbReference type="GO" id="GO:0005737">
    <property type="term" value="C:cytoplasm"/>
    <property type="evidence" value="ECO:0007669"/>
    <property type="project" value="TreeGrafter"/>
</dbReference>
<dbReference type="SUPFAM" id="SSF56176">
    <property type="entry name" value="FAD-binding/transporter-associated domain-like"/>
    <property type="match status" value="1"/>
</dbReference>
<keyword evidence="5" id="KW-0560">Oxidoreductase</keyword>
<dbReference type="EC" id="1.3.1.72" evidence="2"/>
<evidence type="ECO:0000256" key="5">
    <source>
        <dbReference type="ARBA" id="ARBA00023002"/>
    </source>
</evidence>
<dbReference type="GO" id="GO:0016020">
    <property type="term" value="C:membrane"/>
    <property type="evidence" value="ECO:0007669"/>
    <property type="project" value="UniProtKB-SubCell"/>
</dbReference>
<dbReference type="PANTHER" id="PTHR10801:SF0">
    <property type="entry name" value="DELTA(24)-STEROL REDUCTASE"/>
    <property type="match status" value="1"/>
</dbReference>
<dbReference type="InterPro" id="IPR016170">
    <property type="entry name" value="Cytok_DH_C_sf"/>
</dbReference>
<evidence type="ECO:0000256" key="2">
    <source>
        <dbReference type="ARBA" id="ARBA00012405"/>
    </source>
</evidence>
<dbReference type="PROSITE" id="PS51387">
    <property type="entry name" value="FAD_PCMH"/>
    <property type="match status" value="1"/>
</dbReference>
<name>A0A1J5TKV8_9ARCH</name>
<feature type="domain" description="FAD-binding PCMH-type" evidence="7">
    <location>
        <begin position="1"/>
        <end position="165"/>
    </location>
</feature>
<dbReference type="InterPro" id="IPR016166">
    <property type="entry name" value="FAD-bd_PCMH"/>
</dbReference>
<dbReference type="Gene3D" id="3.40.462.10">
    <property type="entry name" value="FAD-linked oxidases, C-terminal domain"/>
    <property type="match status" value="1"/>
</dbReference>
<dbReference type="InterPro" id="IPR040165">
    <property type="entry name" value="Diminuto-like"/>
</dbReference>
<dbReference type="InterPro" id="IPR016169">
    <property type="entry name" value="FAD-bd_PCMH_sub2"/>
</dbReference>